<evidence type="ECO:0000256" key="4">
    <source>
        <dbReference type="ARBA" id="ARBA00022729"/>
    </source>
</evidence>
<comment type="caution">
    <text evidence="8">The sequence shown here is derived from an EMBL/GenBank/DDBJ whole genome shotgun (WGS) entry which is preliminary data.</text>
</comment>
<feature type="transmembrane region" description="Helical" evidence="7">
    <location>
        <begin position="560"/>
        <end position="579"/>
    </location>
</feature>
<proteinExistence type="inferred from homology"/>
<keyword evidence="3 7" id="KW-0812">Transmembrane</keyword>
<feature type="transmembrane region" description="Helical" evidence="7">
    <location>
        <begin position="364"/>
        <end position="389"/>
    </location>
</feature>
<feature type="transmembrane region" description="Helical" evidence="7">
    <location>
        <begin position="481"/>
        <end position="508"/>
    </location>
</feature>
<feature type="transmembrane region" description="Helical" evidence="7">
    <location>
        <begin position="268"/>
        <end position="290"/>
    </location>
</feature>
<dbReference type="EMBL" id="JBBXJM010000004">
    <property type="protein sequence ID" value="KAL1408274.1"/>
    <property type="molecule type" value="Genomic_DNA"/>
</dbReference>
<sequence length="630" mass="70701">MRNFVATALAVVLAASSALSPVSAFYLPGSAPRDYKKGDKVDVFVNSLSPMLNATLKSLISLDYYDERFHFCKPEGGPVKQPESLGSILFGDRILTSAFNIKMLENQTCVPLCKSAVPQLDAVFINARIRENYGLNFIIDGLPSSEQKMDIKTGETFLDAQGFSLGNAAEDAQHPWLNNHYDIIIQYHKRGTEHFRVVGVMVYPRSVDSIVQGESTPNCFVRDKPYKLSDAKTNEFYYTYTVEFIESDIPWGLRWDSYLHVFDPKIHWFSLINSLVIVGFLTFMVAMILYRTMSKDIHRYNAVDLAEDVQEDYGWKLVHGEVFRAPDRPMLLSVMVGNGAQLICMVSVTLVFALFGFLSPSSRGSLATVLLVCWTLMSGIAGYVSARVFTTLGGQTWKPNLILTATLFPTVTFTLIGMLNLFLVFAKASGAMPFGTILAILLLWFLLSLPLAVAGYFLGMKHGGFSHPVRVNSIPRQIPPIPWYLQPVPAAIIGGILPFGAAFVELYFVLSSLFGNRAYYAFGFLFLTFLVVTLTTATVSILFVYFILCAEEYRWQWRAFLVGGGSAFWMFIYGVWYWASRLSFGNFPSVVLYFGYLFLFSLLNFLLGGSIGYISTYFAIRRLYHSIRVD</sequence>
<dbReference type="GeneID" id="95986123"/>
<keyword evidence="9" id="KW-1185">Reference proteome</keyword>
<feature type="chain" id="PRO_5044976984" description="Transmembrane 9 superfamily member" evidence="7">
    <location>
        <begin position="25"/>
        <end position="630"/>
    </location>
</feature>
<keyword evidence="4 7" id="KW-0732">Signal</keyword>
<dbReference type="RefSeq" id="XP_069208218.1">
    <property type="nucleotide sequence ID" value="XM_069353576.1"/>
</dbReference>
<dbReference type="Proteomes" id="UP001565368">
    <property type="component" value="Unassembled WGS sequence"/>
</dbReference>
<evidence type="ECO:0000256" key="6">
    <source>
        <dbReference type="ARBA" id="ARBA00023136"/>
    </source>
</evidence>
<feature type="signal peptide" evidence="7">
    <location>
        <begin position="1"/>
        <end position="24"/>
    </location>
</feature>
<feature type="transmembrane region" description="Helical" evidence="7">
    <location>
        <begin position="331"/>
        <end position="358"/>
    </location>
</feature>
<reference evidence="8 9" key="1">
    <citation type="submission" date="2023-08" db="EMBL/GenBank/DDBJ databases">
        <title>Annotated Genome Sequence of Vanrija albida AlHP1.</title>
        <authorList>
            <person name="Herzog R."/>
        </authorList>
    </citation>
    <scope>NUCLEOTIDE SEQUENCE [LARGE SCALE GENOMIC DNA]</scope>
    <source>
        <strain evidence="8 9">AlHP1</strain>
    </source>
</reference>
<keyword evidence="5 7" id="KW-1133">Transmembrane helix</keyword>
<dbReference type="Pfam" id="PF02990">
    <property type="entry name" value="EMP70"/>
    <property type="match status" value="1"/>
</dbReference>
<evidence type="ECO:0000313" key="8">
    <source>
        <dbReference type="EMBL" id="KAL1408274.1"/>
    </source>
</evidence>
<evidence type="ECO:0000256" key="1">
    <source>
        <dbReference type="ARBA" id="ARBA00004141"/>
    </source>
</evidence>
<comment type="subcellular location">
    <subcellularLocation>
        <location evidence="1">Membrane</location>
        <topology evidence="1">Multi-pass membrane protein</topology>
    </subcellularLocation>
</comment>
<dbReference type="InterPro" id="IPR004240">
    <property type="entry name" value="EMP70"/>
</dbReference>
<dbReference type="PANTHER" id="PTHR10766">
    <property type="entry name" value="TRANSMEMBRANE 9 SUPERFAMILY PROTEIN"/>
    <property type="match status" value="1"/>
</dbReference>
<evidence type="ECO:0000313" key="9">
    <source>
        <dbReference type="Proteomes" id="UP001565368"/>
    </source>
</evidence>
<name>A0ABR3Q0M5_9TREE</name>
<protein>
    <recommendedName>
        <fullName evidence="7">Transmembrane 9 superfamily member</fullName>
    </recommendedName>
</protein>
<organism evidence="8 9">
    <name type="scientific">Vanrija albida</name>
    <dbReference type="NCBI Taxonomy" id="181172"/>
    <lineage>
        <taxon>Eukaryota</taxon>
        <taxon>Fungi</taxon>
        <taxon>Dikarya</taxon>
        <taxon>Basidiomycota</taxon>
        <taxon>Agaricomycotina</taxon>
        <taxon>Tremellomycetes</taxon>
        <taxon>Trichosporonales</taxon>
        <taxon>Trichosporonaceae</taxon>
        <taxon>Vanrija</taxon>
    </lineage>
</organism>
<feature type="transmembrane region" description="Helical" evidence="7">
    <location>
        <begin position="520"/>
        <end position="548"/>
    </location>
</feature>
<feature type="transmembrane region" description="Helical" evidence="7">
    <location>
        <begin position="591"/>
        <end position="620"/>
    </location>
</feature>
<feature type="transmembrane region" description="Helical" evidence="7">
    <location>
        <begin position="401"/>
        <end position="425"/>
    </location>
</feature>
<evidence type="ECO:0000256" key="3">
    <source>
        <dbReference type="ARBA" id="ARBA00022692"/>
    </source>
</evidence>
<feature type="transmembrane region" description="Helical" evidence="7">
    <location>
        <begin position="437"/>
        <end position="460"/>
    </location>
</feature>
<comment type="similarity">
    <text evidence="2 7">Belongs to the nonaspanin (TM9SF) (TC 9.A.2) family.</text>
</comment>
<evidence type="ECO:0000256" key="2">
    <source>
        <dbReference type="ARBA" id="ARBA00005227"/>
    </source>
</evidence>
<evidence type="ECO:0000256" key="5">
    <source>
        <dbReference type="ARBA" id="ARBA00022989"/>
    </source>
</evidence>
<accession>A0ABR3Q0M5</accession>
<evidence type="ECO:0000256" key="7">
    <source>
        <dbReference type="RuleBase" id="RU363079"/>
    </source>
</evidence>
<keyword evidence="6 7" id="KW-0472">Membrane</keyword>
<dbReference type="PANTHER" id="PTHR10766:SF111">
    <property type="entry name" value="TRANSMEMBRANE 9 SUPERFAMILY MEMBER 2"/>
    <property type="match status" value="1"/>
</dbReference>
<gene>
    <name evidence="8" type="primary">TMN2</name>
    <name evidence="8" type="ORF">Q8F55_005080</name>
</gene>